<accession>A0A6I3QS30</accession>
<evidence type="ECO:0000313" key="10">
    <source>
        <dbReference type="Proteomes" id="UP000472755"/>
    </source>
</evidence>
<dbReference type="PANTHER" id="PTHR37937:SF1">
    <property type="entry name" value="CONJUGATIVE TRANSFER: DNA TRANSPORT"/>
    <property type="match status" value="1"/>
</dbReference>
<keyword evidence="5" id="KW-1133">Transmembrane helix</keyword>
<dbReference type="Pfam" id="PF02534">
    <property type="entry name" value="T4SS-DNA_transf"/>
    <property type="match status" value="1"/>
</dbReference>
<dbReference type="InterPro" id="IPR027417">
    <property type="entry name" value="P-loop_NTPase"/>
</dbReference>
<name>A0A6I3QS30_9FIRM</name>
<organism evidence="8 9">
    <name type="scientific">Ruthenibacterium lactatiformans</name>
    <dbReference type="NCBI Taxonomy" id="1550024"/>
    <lineage>
        <taxon>Bacteria</taxon>
        <taxon>Bacillati</taxon>
        <taxon>Bacillota</taxon>
        <taxon>Clostridia</taxon>
        <taxon>Eubacteriales</taxon>
        <taxon>Oscillospiraceae</taxon>
        <taxon>Ruthenibacterium</taxon>
    </lineage>
</organism>
<dbReference type="NCBIfam" id="NF045973">
    <property type="entry name" value="conju_CD1115"/>
    <property type="match status" value="1"/>
</dbReference>
<reference evidence="9 10" key="1">
    <citation type="journal article" date="2019" name="Nat. Med.">
        <title>A library of human gut bacterial isolates paired with longitudinal multiomics data enables mechanistic microbiome research.</title>
        <authorList>
            <person name="Poyet M."/>
            <person name="Groussin M."/>
            <person name="Gibbons S.M."/>
            <person name="Avila-Pacheco J."/>
            <person name="Jiang X."/>
            <person name="Kearney S.M."/>
            <person name="Perrotta A.R."/>
            <person name="Berdy B."/>
            <person name="Zhao S."/>
            <person name="Lieberman T.D."/>
            <person name="Swanson P.K."/>
            <person name="Smith M."/>
            <person name="Roesemann S."/>
            <person name="Alexander J.E."/>
            <person name="Rich S.A."/>
            <person name="Livny J."/>
            <person name="Vlamakis H."/>
            <person name="Clish C."/>
            <person name="Bullock K."/>
            <person name="Deik A."/>
            <person name="Scott J."/>
            <person name="Pierce K.A."/>
            <person name="Xavier R.J."/>
            <person name="Alm E.J."/>
        </authorList>
    </citation>
    <scope>NUCLEOTIDE SEQUENCE [LARGE SCALE GENOMIC DNA]</scope>
    <source>
        <strain evidence="7 10">BIOML-A4</strain>
        <strain evidence="8 9">BIOML-A7</strain>
    </source>
</reference>
<dbReference type="AlphaFoldDB" id="A0A6I3QS30"/>
<evidence type="ECO:0000256" key="2">
    <source>
        <dbReference type="ARBA" id="ARBA00008806"/>
    </source>
</evidence>
<evidence type="ECO:0000256" key="6">
    <source>
        <dbReference type="ARBA" id="ARBA00023136"/>
    </source>
</evidence>
<dbReference type="EMBL" id="WMZR01000019">
    <property type="protein sequence ID" value="MTS52524.1"/>
    <property type="molecule type" value="Genomic_DNA"/>
</dbReference>
<dbReference type="GO" id="GO:0005886">
    <property type="term" value="C:plasma membrane"/>
    <property type="evidence" value="ECO:0007669"/>
    <property type="project" value="UniProtKB-SubCell"/>
</dbReference>
<evidence type="ECO:0000313" key="9">
    <source>
        <dbReference type="Proteomes" id="UP000449193"/>
    </source>
</evidence>
<evidence type="ECO:0000313" key="8">
    <source>
        <dbReference type="EMBL" id="MTS52524.1"/>
    </source>
</evidence>
<evidence type="ECO:0000256" key="5">
    <source>
        <dbReference type="ARBA" id="ARBA00022989"/>
    </source>
</evidence>
<dbReference type="SUPFAM" id="SSF52540">
    <property type="entry name" value="P-loop containing nucleoside triphosphate hydrolases"/>
    <property type="match status" value="1"/>
</dbReference>
<dbReference type="CDD" id="cd01127">
    <property type="entry name" value="TrwB_TraG_TraD_VirD4"/>
    <property type="match status" value="1"/>
</dbReference>
<evidence type="ECO:0000256" key="4">
    <source>
        <dbReference type="ARBA" id="ARBA00022692"/>
    </source>
</evidence>
<evidence type="ECO:0000313" key="7">
    <source>
        <dbReference type="EMBL" id="MTS27746.1"/>
    </source>
</evidence>
<sequence>MKPQQGRMARYILWALGFPLALWLAAALADAFSGGASLSRGLARFSVCMNAPFSVRWTENTGRFLLLAGLLYPAGAVAVESGRGNRRPGEEYGSARWGDPRAIGKKYRDRRHREKNILLTQHVALGLDGRITKRNTHQLIVGGSGAGKTRYFCLPNVMNACCSYIITDCKGEILRAVGGLFEKQGIPFTVLDLVNMRGHYNPFAYLRRDSDALRLVTNLVANTTPKGAKNSDPFWDRAETALLQALILYLKHKAPVCEQNFTMVMEMINAAEVREGDPNFKSALDLLFDELESEEPQSIALKQYKVFKQAQDKTAKSILIGAAVRLAAFNLPELARVTDSDEMYIGRLGEEKRAIFCVIPDNDTSLNFLVSMLYTQAFQELYYIADQKYGGPLPVHVQCIQDEWANTPQPDNYLQILRTARSRNIGCSVVVQGLSAIKAMYKESWEEVVGNCDSFLFLGGNDQESLSYISKMTGKATIDTITRGETKGRGGSSSRNFQNTGRELVTPEELRMVDRDALLLIRGECPVLDRKYDLNRHPNIRYTEMGGAPPYKVPEDYCALSAGIPAEDVQEEWKKGTPLAPELLSAFEVLHSKEEMEEKRSERKKEQA</sequence>
<dbReference type="PANTHER" id="PTHR37937">
    <property type="entry name" value="CONJUGATIVE TRANSFER: DNA TRANSPORT"/>
    <property type="match status" value="1"/>
</dbReference>
<comment type="subcellular location">
    <subcellularLocation>
        <location evidence="1">Cell membrane</location>
        <topology evidence="1">Multi-pass membrane protein</topology>
    </subcellularLocation>
</comment>
<dbReference type="InterPro" id="IPR051539">
    <property type="entry name" value="T4SS-coupling_protein"/>
</dbReference>
<dbReference type="InterPro" id="IPR003688">
    <property type="entry name" value="TraG/VirD4"/>
</dbReference>
<comment type="caution">
    <text evidence="8">The sequence shown here is derived from an EMBL/GenBank/DDBJ whole genome shotgun (WGS) entry which is preliminary data.</text>
</comment>
<gene>
    <name evidence="8" type="ORF">GMD52_13415</name>
    <name evidence="7" type="ORF">GMD59_10655</name>
</gene>
<dbReference type="Gene3D" id="3.40.50.300">
    <property type="entry name" value="P-loop containing nucleotide triphosphate hydrolases"/>
    <property type="match status" value="1"/>
</dbReference>
<proteinExistence type="inferred from homology"/>
<dbReference type="RefSeq" id="WP_173022250.1">
    <property type="nucleotide sequence ID" value="NZ_WMZL01000017.1"/>
</dbReference>
<keyword evidence="6" id="KW-0472">Membrane</keyword>
<dbReference type="EMBL" id="WMZU01000015">
    <property type="protein sequence ID" value="MTS27746.1"/>
    <property type="molecule type" value="Genomic_DNA"/>
</dbReference>
<protein>
    <submittedName>
        <fullName evidence="8">TraM recognition domain-containing protein</fullName>
    </submittedName>
</protein>
<keyword evidence="3" id="KW-1003">Cell membrane</keyword>
<evidence type="ECO:0000256" key="3">
    <source>
        <dbReference type="ARBA" id="ARBA00022475"/>
    </source>
</evidence>
<dbReference type="Proteomes" id="UP000472755">
    <property type="component" value="Unassembled WGS sequence"/>
</dbReference>
<keyword evidence="4" id="KW-0812">Transmembrane</keyword>
<dbReference type="Proteomes" id="UP000449193">
    <property type="component" value="Unassembled WGS sequence"/>
</dbReference>
<comment type="similarity">
    <text evidence="2">Belongs to the VirD4/TraG family.</text>
</comment>
<evidence type="ECO:0000256" key="1">
    <source>
        <dbReference type="ARBA" id="ARBA00004651"/>
    </source>
</evidence>